<evidence type="ECO:0000256" key="4">
    <source>
        <dbReference type="ARBA" id="ARBA00012744"/>
    </source>
</evidence>
<evidence type="ECO:0000256" key="1">
    <source>
        <dbReference type="ARBA" id="ARBA00000448"/>
    </source>
</evidence>
<dbReference type="SUPFAM" id="SSF52279">
    <property type="entry name" value="Beta-D-glucan exohydrolase, C-terminal domain"/>
    <property type="match status" value="1"/>
</dbReference>
<dbReference type="Gene3D" id="3.20.20.300">
    <property type="entry name" value="Glycoside hydrolase, family 3, N-terminal domain"/>
    <property type="match status" value="1"/>
</dbReference>
<evidence type="ECO:0000256" key="3">
    <source>
        <dbReference type="ARBA" id="ARBA00005336"/>
    </source>
</evidence>
<reference evidence="14 15" key="1">
    <citation type="submission" date="2017-11" db="EMBL/GenBank/DDBJ databases">
        <title>De novo assembly and phasing of dikaryotic genomes from two isolates of Puccinia coronata f. sp. avenae, the causal agent of oat crown rust.</title>
        <authorList>
            <person name="Miller M.E."/>
            <person name="Zhang Y."/>
            <person name="Omidvar V."/>
            <person name="Sperschneider J."/>
            <person name="Schwessinger B."/>
            <person name="Raley C."/>
            <person name="Palmer J.M."/>
            <person name="Garnica D."/>
            <person name="Upadhyaya N."/>
            <person name="Rathjen J."/>
            <person name="Taylor J.M."/>
            <person name="Park R.F."/>
            <person name="Dodds P.N."/>
            <person name="Hirsch C.D."/>
            <person name="Kianian S.F."/>
            <person name="Figueroa M."/>
        </authorList>
    </citation>
    <scope>NUCLEOTIDE SEQUENCE [LARGE SCALE GENOMIC DNA]</scope>
    <source>
        <strain evidence="14">12SD80</strain>
    </source>
</reference>
<feature type="chain" id="PRO_5014563789" description="beta-glucosidase" evidence="11">
    <location>
        <begin position="21"/>
        <end position="734"/>
    </location>
</feature>
<keyword evidence="10" id="KW-0624">Polysaccharide degradation</keyword>
<dbReference type="EMBL" id="PGCI01000685">
    <property type="protein sequence ID" value="PLW21441.1"/>
    <property type="molecule type" value="Genomic_DNA"/>
</dbReference>
<dbReference type="InterPro" id="IPR017853">
    <property type="entry name" value="GH"/>
</dbReference>
<dbReference type="Pfam" id="PF14310">
    <property type="entry name" value="Fn3-like"/>
    <property type="match status" value="1"/>
</dbReference>
<dbReference type="InterPro" id="IPR001764">
    <property type="entry name" value="Glyco_hydro_3_N"/>
</dbReference>
<dbReference type="GO" id="GO:0008422">
    <property type="term" value="F:beta-glucosidase activity"/>
    <property type="evidence" value="ECO:0007669"/>
    <property type="project" value="UniProtKB-EC"/>
</dbReference>
<evidence type="ECO:0000256" key="2">
    <source>
        <dbReference type="ARBA" id="ARBA00004987"/>
    </source>
</evidence>
<dbReference type="EC" id="3.2.1.21" evidence="4"/>
<evidence type="ECO:0000256" key="7">
    <source>
        <dbReference type="ARBA" id="ARBA00023180"/>
    </source>
</evidence>
<evidence type="ECO:0000313" key="13">
    <source>
        <dbReference type="EMBL" id="PLW21441.1"/>
    </source>
</evidence>
<dbReference type="InterPro" id="IPR026891">
    <property type="entry name" value="Fn3-like"/>
</dbReference>
<dbReference type="InterPro" id="IPR036881">
    <property type="entry name" value="Glyco_hydro_3_C_sf"/>
</dbReference>
<keyword evidence="7" id="KW-0325">Glycoprotein</keyword>
<comment type="pathway">
    <text evidence="2">Glycan metabolism; cellulose degradation.</text>
</comment>
<feature type="domain" description="Fibronectin type III-like" evidence="12">
    <location>
        <begin position="656"/>
        <end position="725"/>
    </location>
</feature>
<dbReference type="AlphaFoldDB" id="A0A2N5VLS4"/>
<evidence type="ECO:0000256" key="9">
    <source>
        <dbReference type="ARBA" id="ARBA00023295"/>
    </source>
</evidence>
<evidence type="ECO:0000259" key="12">
    <source>
        <dbReference type="SMART" id="SM01217"/>
    </source>
</evidence>
<dbReference type="Gene3D" id="2.60.40.10">
    <property type="entry name" value="Immunoglobulins"/>
    <property type="match status" value="1"/>
</dbReference>
<dbReference type="SMART" id="SM01217">
    <property type="entry name" value="Fn3_like"/>
    <property type="match status" value="1"/>
</dbReference>
<dbReference type="Gene3D" id="3.40.50.1700">
    <property type="entry name" value="Glycoside hydrolase family 3 C-terminal domain"/>
    <property type="match status" value="1"/>
</dbReference>
<dbReference type="InterPro" id="IPR050288">
    <property type="entry name" value="Cellulose_deg_GH3"/>
</dbReference>
<keyword evidence="5" id="KW-0378">Hydrolase</keyword>
<dbReference type="EMBL" id="PGCI01000008">
    <property type="protein sequence ID" value="PLW50890.1"/>
    <property type="molecule type" value="Genomic_DNA"/>
</dbReference>
<sequence>MIQIYFILLLHQAWLPLVLSRTWQESQSLARESIQKMTLDEKISLIQGQGMFTGPCAGTTPSINGSVMIPEICMQDGPAGLREVDDFVTGFPAGISVAATWNRTLMQQRGIALGEEWKAKGAHVFLGPAMDVTRSPQGGRSWESFGADSYINGEAAYETIKGVQSAGVQACAKHLIGYHQEHARFDTSVEIDERTLREVYFKPFQRAIEAEVVCVMCSYNKLKNKWACKDPALIGPDGLLRKEGGFQGYVVSDWGATHDGAVRSSEVHETVDAGLDVEMPGGNIVIGGGVYRNLKRAVDKRTVTEAAVDTMAIRFLSAWFKVNQDTGFPGLSFNVNDKTKNRNVNVRSDQHTALTRQIGAASVVLLSNKNNILPLTAPPSLAIVGVDADKINGEACSMNACDFKGTVPIGWGSGTNSLAHVVAPFQAITAYIQQTSSKTQLSSSLSQNLDEAKRVATQAQVAIVFVYTFSGEIGIGFSSVQGNFGDRNDLKVYDKGDELVKAVASVNSKTIVVIHSVGSVVIEEWAEHPNITAILMAGLPGEQTGPAITDILFGKVNPSGRLPFTMAKDQKDFGVEISPYNPLPFGHTTTVVYNEGLFTDYKRFDQLNITPRFPFGHGLSYTIFTYSNLRIVKGTKEEPYQITVSVTNVGQREGTEVAQLYLGFPPGAGEPPKLLRGFEAVPIAPAQKVDVRFTLKLADLLIYDTTKATWVQPPGSYKVFVGASSRDIRLESSF</sequence>
<gene>
    <name evidence="14" type="ORF">PCASD_01225</name>
    <name evidence="13" type="ORF">PCASD_17296</name>
</gene>
<dbReference type="PRINTS" id="PR00133">
    <property type="entry name" value="GLHYDRLASE3"/>
</dbReference>
<evidence type="ECO:0000313" key="14">
    <source>
        <dbReference type="EMBL" id="PLW50890.1"/>
    </source>
</evidence>
<keyword evidence="6" id="KW-0136">Cellulose degradation</keyword>
<organism evidence="14 15">
    <name type="scientific">Puccinia coronata f. sp. avenae</name>
    <dbReference type="NCBI Taxonomy" id="200324"/>
    <lineage>
        <taxon>Eukaryota</taxon>
        <taxon>Fungi</taxon>
        <taxon>Dikarya</taxon>
        <taxon>Basidiomycota</taxon>
        <taxon>Pucciniomycotina</taxon>
        <taxon>Pucciniomycetes</taxon>
        <taxon>Pucciniales</taxon>
        <taxon>Pucciniaceae</taxon>
        <taxon>Puccinia</taxon>
    </lineage>
</organism>
<proteinExistence type="inferred from homology"/>
<comment type="caution">
    <text evidence="14">The sequence shown here is derived from an EMBL/GenBank/DDBJ whole genome shotgun (WGS) entry which is preliminary data.</text>
</comment>
<evidence type="ECO:0000256" key="8">
    <source>
        <dbReference type="ARBA" id="ARBA00023277"/>
    </source>
</evidence>
<comment type="similarity">
    <text evidence="3">Belongs to the glycosyl hydrolase 3 family.</text>
</comment>
<evidence type="ECO:0000256" key="5">
    <source>
        <dbReference type="ARBA" id="ARBA00022801"/>
    </source>
</evidence>
<name>A0A2N5VLS4_9BASI</name>
<dbReference type="PANTHER" id="PTHR42715:SF2">
    <property type="entry name" value="BETA-GLUCOSIDASE F-RELATED"/>
    <property type="match status" value="1"/>
</dbReference>
<accession>A0A2N5VLS4</accession>
<dbReference type="SUPFAM" id="SSF51445">
    <property type="entry name" value="(Trans)glycosidases"/>
    <property type="match status" value="1"/>
</dbReference>
<dbReference type="FunFam" id="3.20.20.300:FF:000002">
    <property type="entry name" value="Probable beta-glucosidase"/>
    <property type="match status" value="1"/>
</dbReference>
<evidence type="ECO:0000256" key="6">
    <source>
        <dbReference type="ARBA" id="ARBA00023001"/>
    </source>
</evidence>
<feature type="signal peptide" evidence="11">
    <location>
        <begin position="1"/>
        <end position="20"/>
    </location>
</feature>
<dbReference type="Pfam" id="PF00933">
    <property type="entry name" value="Glyco_hydro_3"/>
    <property type="match status" value="1"/>
</dbReference>
<dbReference type="InterPro" id="IPR002772">
    <property type="entry name" value="Glyco_hydro_3_C"/>
</dbReference>
<keyword evidence="11" id="KW-0732">Signal</keyword>
<evidence type="ECO:0000313" key="15">
    <source>
        <dbReference type="Proteomes" id="UP000235392"/>
    </source>
</evidence>
<dbReference type="Proteomes" id="UP000235392">
    <property type="component" value="Unassembled WGS sequence"/>
</dbReference>
<keyword evidence="8" id="KW-0119">Carbohydrate metabolism</keyword>
<dbReference type="GO" id="GO:0030245">
    <property type="term" value="P:cellulose catabolic process"/>
    <property type="evidence" value="ECO:0007669"/>
    <property type="project" value="UniProtKB-KW"/>
</dbReference>
<evidence type="ECO:0000256" key="10">
    <source>
        <dbReference type="ARBA" id="ARBA00023326"/>
    </source>
</evidence>
<keyword evidence="9" id="KW-0326">Glycosidase</keyword>
<dbReference type="PANTHER" id="PTHR42715">
    <property type="entry name" value="BETA-GLUCOSIDASE"/>
    <property type="match status" value="1"/>
</dbReference>
<dbReference type="InterPro" id="IPR036962">
    <property type="entry name" value="Glyco_hydro_3_N_sf"/>
</dbReference>
<dbReference type="Pfam" id="PF01915">
    <property type="entry name" value="Glyco_hydro_3_C"/>
    <property type="match status" value="1"/>
</dbReference>
<comment type="catalytic activity">
    <reaction evidence="1">
        <text>Hydrolysis of terminal, non-reducing beta-D-glucosyl residues with release of beta-D-glucose.</text>
        <dbReference type="EC" id="3.2.1.21"/>
    </reaction>
</comment>
<dbReference type="InterPro" id="IPR013783">
    <property type="entry name" value="Ig-like_fold"/>
</dbReference>
<protein>
    <recommendedName>
        <fullName evidence="4">beta-glucosidase</fullName>
        <ecNumber evidence="4">3.2.1.21</ecNumber>
    </recommendedName>
</protein>
<evidence type="ECO:0000256" key="11">
    <source>
        <dbReference type="SAM" id="SignalP"/>
    </source>
</evidence>